<reference evidence="1" key="1">
    <citation type="submission" date="2020-01" db="EMBL/GenBank/DDBJ databases">
        <title>Genome Sequencing of Three Apophysomyces-Like Fungal Strains Confirms a Novel Fungal Genus in the Mucoromycota with divergent Burkholderia-like Endosymbiotic Bacteria.</title>
        <authorList>
            <person name="Stajich J.E."/>
            <person name="Macias A.M."/>
            <person name="Carter-House D."/>
            <person name="Lovett B."/>
            <person name="Kasson L.R."/>
            <person name="Berry K."/>
            <person name="Grigoriev I."/>
            <person name="Chang Y."/>
            <person name="Spatafora J."/>
            <person name="Kasson M.T."/>
        </authorList>
    </citation>
    <scope>NUCLEOTIDE SEQUENCE</scope>
    <source>
        <strain evidence="1">NRRL A-21654</strain>
    </source>
</reference>
<name>A0A8H7EP29_9FUNG</name>
<organism evidence="1 2">
    <name type="scientific">Apophysomyces ossiformis</name>
    <dbReference type="NCBI Taxonomy" id="679940"/>
    <lineage>
        <taxon>Eukaryota</taxon>
        <taxon>Fungi</taxon>
        <taxon>Fungi incertae sedis</taxon>
        <taxon>Mucoromycota</taxon>
        <taxon>Mucoromycotina</taxon>
        <taxon>Mucoromycetes</taxon>
        <taxon>Mucorales</taxon>
        <taxon>Mucorineae</taxon>
        <taxon>Mucoraceae</taxon>
        <taxon>Apophysomyces</taxon>
    </lineage>
</organism>
<sequence length="90" mass="10127">MKMHLQDRFKGSFKEDSKEHKQLMSALDGLLYSHTKQHFDKAEKTYRTLAKKAAKIQAKGDKAKKKKKEAVNAYCEEGAAGAVEVDNAAR</sequence>
<gene>
    <name evidence="1" type="ORF">EC973_006324</name>
</gene>
<evidence type="ECO:0000313" key="2">
    <source>
        <dbReference type="Proteomes" id="UP000605846"/>
    </source>
</evidence>
<accession>A0A8H7EP29</accession>
<keyword evidence="2" id="KW-1185">Reference proteome</keyword>
<dbReference type="AlphaFoldDB" id="A0A8H7EP29"/>
<evidence type="ECO:0000313" key="1">
    <source>
        <dbReference type="EMBL" id="KAF7720696.1"/>
    </source>
</evidence>
<proteinExistence type="predicted"/>
<dbReference type="EMBL" id="JABAYA010000398">
    <property type="protein sequence ID" value="KAF7720696.1"/>
    <property type="molecule type" value="Genomic_DNA"/>
</dbReference>
<dbReference type="Proteomes" id="UP000605846">
    <property type="component" value="Unassembled WGS sequence"/>
</dbReference>
<protein>
    <submittedName>
        <fullName evidence="1">Uncharacterized protein</fullName>
    </submittedName>
</protein>
<comment type="caution">
    <text evidence="1">The sequence shown here is derived from an EMBL/GenBank/DDBJ whole genome shotgun (WGS) entry which is preliminary data.</text>
</comment>
<feature type="non-terminal residue" evidence="1">
    <location>
        <position position="90"/>
    </location>
</feature>